<evidence type="ECO:0000313" key="5">
    <source>
        <dbReference type="Proteomes" id="UP000295210"/>
    </source>
</evidence>
<dbReference type="InterPro" id="IPR006143">
    <property type="entry name" value="RND_pump_MFP"/>
</dbReference>
<dbReference type="Gene3D" id="2.40.30.170">
    <property type="match status" value="1"/>
</dbReference>
<dbReference type="GO" id="GO:0015679">
    <property type="term" value="P:plasma membrane copper ion transport"/>
    <property type="evidence" value="ECO:0007669"/>
    <property type="project" value="TreeGrafter"/>
</dbReference>
<dbReference type="Proteomes" id="UP000295210">
    <property type="component" value="Unassembled WGS sequence"/>
</dbReference>
<dbReference type="PANTHER" id="PTHR30097:SF4">
    <property type="entry name" value="SLR6042 PROTEIN"/>
    <property type="match status" value="1"/>
</dbReference>
<organism evidence="4 5">
    <name type="scientific">Acidipila rosea</name>
    <dbReference type="NCBI Taxonomy" id="768535"/>
    <lineage>
        <taxon>Bacteria</taxon>
        <taxon>Pseudomonadati</taxon>
        <taxon>Acidobacteriota</taxon>
        <taxon>Terriglobia</taxon>
        <taxon>Terriglobales</taxon>
        <taxon>Acidobacteriaceae</taxon>
        <taxon>Acidipila</taxon>
    </lineage>
</organism>
<gene>
    <name evidence="4" type="ORF">C7378_0886</name>
</gene>
<dbReference type="Gene3D" id="2.40.50.100">
    <property type="match status" value="1"/>
</dbReference>
<name>A0A4R1LDS3_9BACT</name>
<dbReference type="GO" id="GO:0060003">
    <property type="term" value="P:copper ion export"/>
    <property type="evidence" value="ECO:0007669"/>
    <property type="project" value="TreeGrafter"/>
</dbReference>
<feature type="chain" id="PRO_5020913125" evidence="3">
    <location>
        <begin position="29"/>
        <end position="364"/>
    </location>
</feature>
<proteinExistence type="inferred from homology"/>
<dbReference type="PANTHER" id="PTHR30097">
    <property type="entry name" value="CATION EFFLUX SYSTEM PROTEIN CUSB"/>
    <property type="match status" value="1"/>
</dbReference>
<dbReference type="Gene3D" id="1.10.287.470">
    <property type="entry name" value="Helix hairpin bin"/>
    <property type="match status" value="1"/>
</dbReference>
<dbReference type="GO" id="GO:0030313">
    <property type="term" value="C:cell envelope"/>
    <property type="evidence" value="ECO:0007669"/>
    <property type="project" value="TreeGrafter"/>
</dbReference>
<dbReference type="InterPro" id="IPR051909">
    <property type="entry name" value="MFP_Cation_Efflux"/>
</dbReference>
<dbReference type="NCBIfam" id="TIGR01730">
    <property type="entry name" value="RND_mfp"/>
    <property type="match status" value="1"/>
</dbReference>
<evidence type="ECO:0000256" key="1">
    <source>
        <dbReference type="ARBA" id="ARBA00009477"/>
    </source>
</evidence>
<dbReference type="AlphaFoldDB" id="A0A4R1LDS3"/>
<evidence type="ECO:0000256" key="2">
    <source>
        <dbReference type="ARBA" id="ARBA00022448"/>
    </source>
</evidence>
<dbReference type="Gene3D" id="2.40.420.20">
    <property type="match status" value="1"/>
</dbReference>
<evidence type="ECO:0000313" key="4">
    <source>
        <dbReference type="EMBL" id="TCK75887.1"/>
    </source>
</evidence>
<feature type="signal peptide" evidence="3">
    <location>
        <begin position="1"/>
        <end position="28"/>
    </location>
</feature>
<dbReference type="SUPFAM" id="SSF111369">
    <property type="entry name" value="HlyD-like secretion proteins"/>
    <property type="match status" value="1"/>
</dbReference>
<sequence>MTTNIPFHCSMRRPSALGSLLRSIPAAAAVALITAATAAAGQAPDADAVAVQLHAVTPHLVAYAQVEPIGLLPLDAAETGVVKGLKVLPGVHVRTGEELARLSGPGIQTLLMQGEADVRSARSQLDATQKSLAIERQQLPSHLSTRQAVHQAEAAEAQAQTALDNAQSRLSAVRQLMTLSAPDDGIVLALNSADGQLVTAGQTILTLQPTNRLWLRAVYYGADLTAIRVGMTGRFAPTDGGKPIPVRVSSVPGTLAAGGGESVALLPLQARTTWLSGEAGTVTLDMPSRRLIAVPTRALILNQGKWWVMVHTAKGDRPQAVVPGPTEGWETFLESGLAPGMKVVVNNAYLLFHSGISEQYQIPD</sequence>
<keyword evidence="3" id="KW-0732">Signal</keyword>
<dbReference type="EMBL" id="SMGK01000001">
    <property type="protein sequence ID" value="TCK75887.1"/>
    <property type="molecule type" value="Genomic_DNA"/>
</dbReference>
<dbReference type="GO" id="GO:0022857">
    <property type="term" value="F:transmembrane transporter activity"/>
    <property type="evidence" value="ECO:0007669"/>
    <property type="project" value="InterPro"/>
</dbReference>
<reference evidence="4 5" key="1">
    <citation type="submission" date="2019-03" db="EMBL/GenBank/DDBJ databases">
        <title>Genomic Encyclopedia of Type Strains, Phase IV (KMG-IV): sequencing the most valuable type-strain genomes for metagenomic binning, comparative biology and taxonomic classification.</title>
        <authorList>
            <person name="Goeker M."/>
        </authorList>
    </citation>
    <scope>NUCLEOTIDE SEQUENCE [LARGE SCALE GENOMIC DNA]</scope>
    <source>
        <strain evidence="4 5">DSM 103428</strain>
    </source>
</reference>
<accession>A0A4R1LDS3</accession>
<protein>
    <submittedName>
        <fullName evidence="4">RND family efflux transporter MFP subunit</fullName>
    </submittedName>
</protein>
<keyword evidence="5" id="KW-1185">Reference proteome</keyword>
<comment type="similarity">
    <text evidence="1">Belongs to the membrane fusion protein (MFP) (TC 8.A.1) family.</text>
</comment>
<keyword evidence="2" id="KW-0813">Transport</keyword>
<evidence type="ECO:0000256" key="3">
    <source>
        <dbReference type="SAM" id="SignalP"/>
    </source>
</evidence>
<dbReference type="RefSeq" id="WP_131992175.1">
    <property type="nucleotide sequence ID" value="NZ_SMGK01000001.1"/>
</dbReference>
<dbReference type="GO" id="GO:0016020">
    <property type="term" value="C:membrane"/>
    <property type="evidence" value="ECO:0007669"/>
    <property type="project" value="InterPro"/>
</dbReference>
<comment type="caution">
    <text evidence="4">The sequence shown here is derived from an EMBL/GenBank/DDBJ whole genome shotgun (WGS) entry which is preliminary data.</text>
</comment>
<dbReference type="OrthoDB" id="505602at2"/>